<comment type="caution">
    <text evidence="1">The sequence shown here is derived from an EMBL/GenBank/DDBJ whole genome shotgun (WGS) entry which is preliminary data.</text>
</comment>
<dbReference type="EMBL" id="RBXR01000001">
    <property type="protein sequence ID" value="RKT73899.1"/>
    <property type="molecule type" value="Genomic_DNA"/>
</dbReference>
<organism evidence="1 2">
    <name type="scientific">Saccharothrix variisporea</name>
    <dbReference type="NCBI Taxonomy" id="543527"/>
    <lineage>
        <taxon>Bacteria</taxon>
        <taxon>Bacillati</taxon>
        <taxon>Actinomycetota</taxon>
        <taxon>Actinomycetes</taxon>
        <taxon>Pseudonocardiales</taxon>
        <taxon>Pseudonocardiaceae</taxon>
        <taxon>Saccharothrix</taxon>
    </lineage>
</organism>
<name>A0A495XJP2_9PSEU</name>
<evidence type="ECO:0000313" key="2">
    <source>
        <dbReference type="Proteomes" id="UP000272729"/>
    </source>
</evidence>
<accession>A0A495XJP2</accession>
<dbReference type="Proteomes" id="UP000272729">
    <property type="component" value="Unassembled WGS sequence"/>
</dbReference>
<gene>
    <name evidence="1" type="ORF">DFJ66_7236</name>
</gene>
<keyword evidence="2" id="KW-1185">Reference proteome</keyword>
<evidence type="ECO:0000313" key="1">
    <source>
        <dbReference type="EMBL" id="RKT73899.1"/>
    </source>
</evidence>
<dbReference type="InterPro" id="IPR011051">
    <property type="entry name" value="RmlC_Cupin_sf"/>
</dbReference>
<dbReference type="SUPFAM" id="SSF51182">
    <property type="entry name" value="RmlC-like cupins"/>
    <property type="match status" value="1"/>
</dbReference>
<sequence length="231" mass="26224">MFTESAAGTSALAELATIVAVADRPVTDSPVLGPCVVGTPVADHWARVEERFREWAGRPGLRDRLRAHLRSLPPREQMRMVARSRETTTHFAWCLRDEPAEPFTFWLHEYKPQRDWRQGYADSIHNHRYHFCTVLLAGSYLHERFDARLAPDGGSIVDTTLLRSTEAVEGDAGTMLAHEFHRIPKAADDTLTFLVKSRAVTPWSLSFDPDTRTSHRHVPVESRLEELTNTL</sequence>
<evidence type="ECO:0008006" key="3">
    <source>
        <dbReference type="Google" id="ProtNLM"/>
    </source>
</evidence>
<reference evidence="1 2" key="1">
    <citation type="submission" date="2018-10" db="EMBL/GenBank/DDBJ databases">
        <title>Sequencing the genomes of 1000 actinobacteria strains.</title>
        <authorList>
            <person name="Klenk H.-P."/>
        </authorList>
    </citation>
    <scope>NUCLEOTIDE SEQUENCE [LARGE SCALE GENOMIC DNA]</scope>
    <source>
        <strain evidence="1 2">DSM 43911</strain>
    </source>
</reference>
<dbReference type="AlphaFoldDB" id="A0A495XJP2"/>
<protein>
    <recommendedName>
        <fullName evidence="3">Cysteine dioxygenase type I</fullName>
    </recommendedName>
</protein>
<proteinExistence type="predicted"/>